<dbReference type="PANTHER" id="PTHR31121">
    <property type="entry name" value="ALPHA-1,2 MANNOSYLTRANSFERASE KTR1"/>
    <property type="match status" value="1"/>
</dbReference>
<dbReference type="FunFam" id="3.90.550.10:FF:000051">
    <property type="entry name" value="Alpha-1,2-mannosyltransferase (Ktr4)"/>
    <property type="match status" value="1"/>
</dbReference>
<proteinExistence type="inferred from homology"/>
<dbReference type="InterPro" id="IPR029044">
    <property type="entry name" value="Nucleotide-diphossugar_trans"/>
</dbReference>
<keyword evidence="2" id="KW-0808">Transferase</keyword>
<accession>A0A4S4KXK4</accession>
<comment type="similarity">
    <text evidence="1">Belongs to the glycosyltransferase 15 family.</text>
</comment>
<gene>
    <name evidence="4" type="ORF">EW145_g6501</name>
</gene>
<dbReference type="PANTHER" id="PTHR31121:SF6">
    <property type="entry name" value="ALPHA-1,2 MANNOSYLTRANSFERASE KTR1"/>
    <property type="match status" value="1"/>
</dbReference>
<feature type="transmembrane region" description="Helical" evidence="3">
    <location>
        <begin position="20"/>
        <end position="39"/>
    </location>
</feature>
<protein>
    <recommendedName>
        <fullName evidence="6">Glycosyltransferase family 15 protein</fullName>
    </recommendedName>
</protein>
<comment type="caution">
    <text evidence="4">The sequence shown here is derived from an EMBL/GenBank/DDBJ whole genome shotgun (WGS) entry which is preliminary data.</text>
</comment>
<dbReference type="GO" id="GO:0016020">
    <property type="term" value="C:membrane"/>
    <property type="evidence" value="ECO:0007669"/>
    <property type="project" value="InterPro"/>
</dbReference>
<name>A0A4S4KXK4_9AGAM</name>
<keyword evidence="3" id="KW-0812">Transmembrane</keyword>
<evidence type="ECO:0000256" key="1">
    <source>
        <dbReference type="ARBA" id="ARBA00007677"/>
    </source>
</evidence>
<reference evidence="4 5" key="1">
    <citation type="submission" date="2019-02" db="EMBL/GenBank/DDBJ databases">
        <title>Genome sequencing of the rare red list fungi Phellinidium pouzarii.</title>
        <authorList>
            <person name="Buettner E."/>
            <person name="Kellner H."/>
        </authorList>
    </citation>
    <scope>NUCLEOTIDE SEQUENCE [LARGE SCALE GENOMIC DNA]</scope>
    <source>
        <strain evidence="4 5">DSM 108285</strain>
    </source>
</reference>
<sequence length="399" mass="46676">MPKMFEYLRIRSLASIPKPVRYLIAFIGLVSMATMYFFYISSEDTLVSTFPEEEIIDELFKPIVPDDVRISPPVDPITKLANATILVLARNSDINGVEKSMRSLEARFNHAYGYPWTFLNEVPFSDEFKTRVSVLTEAETQFGLVPSDQWYQPDWINEELVEKGKTELLKLKTSWPIPYASSTPYRNMCRYNSGFFFRHELLEQYKWYWRVEPDVDFTCDITFDPFVYMIENNKRYSFIISLEEVKPTVPSLWDTIKDFRTAYPDLIAEDNALPFISNDAGETYNYCHFWSNFEIADLDFFRSPIYLAYFDFLDATGNFYYERWGDAPVHSIAAALFLPRSQLHFFNDIGYYHPPFQHCPQGTLHSDLHCSCNSYQNYDYTGASCLRTFQKLFPDGQVG</sequence>
<evidence type="ECO:0000256" key="3">
    <source>
        <dbReference type="SAM" id="Phobius"/>
    </source>
</evidence>
<keyword evidence="5" id="KW-1185">Reference proteome</keyword>
<dbReference type="Gene3D" id="3.90.550.10">
    <property type="entry name" value="Spore Coat Polysaccharide Biosynthesis Protein SpsA, Chain A"/>
    <property type="match status" value="1"/>
</dbReference>
<dbReference type="GO" id="GO:0000026">
    <property type="term" value="F:alpha-1,2-mannosyltransferase activity"/>
    <property type="evidence" value="ECO:0007669"/>
    <property type="project" value="TreeGrafter"/>
</dbReference>
<dbReference type="EMBL" id="SGPK01000496">
    <property type="protein sequence ID" value="THH03131.1"/>
    <property type="molecule type" value="Genomic_DNA"/>
</dbReference>
<evidence type="ECO:0000313" key="5">
    <source>
        <dbReference type="Proteomes" id="UP000308199"/>
    </source>
</evidence>
<evidence type="ECO:0008006" key="6">
    <source>
        <dbReference type="Google" id="ProtNLM"/>
    </source>
</evidence>
<dbReference type="Proteomes" id="UP000308199">
    <property type="component" value="Unassembled WGS sequence"/>
</dbReference>
<evidence type="ECO:0000313" key="4">
    <source>
        <dbReference type="EMBL" id="THH03131.1"/>
    </source>
</evidence>
<dbReference type="SUPFAM" id="SSF53448">
    <property type="entry name" value="Nucleotide-diphospho-sugar transferases"/>
    <property type="match status" value="1"/>
</dbReference>
<dbReference type="InterPro" id="IPR002685">
    <property type="entry name" value="Glyco_trans_15"/>
</dbReference>
<evidence type="ECO:0000256" key="2">
    <source>
        <dbReference type="ARBA" id="ARBA00022679"/>
    </source>
</evidence>
<dbReference type="GO" id="GO:0005794">
    <property type="term" value="C:Golgi apparatus"/>
    <property type="evidence" value="ECO:0007669"/>
    <property type="project" value="TreeGrafter"/>
</dbReference>
<dbReference type="OrthoDB" id="439943at2759"/>
<dbReference type="GO" id="GO:0000032">
    <property type="term" value="P:cell wall mannoprotein biosynthetic process"/>
    <property type="evidence" value="ECO:0007669"/>
    <property type="project" value="TreeGrafter"/>
</dbReference>
<keyword evidence="3" id="KW-1133">Transmembrane helix</keyword>
<keyword evidence="3" id="KW-0472">Membrane</keyword>
<dbReference type="Pfam" id="PF01793">
    <property type="entry name" value="Glyco_transf_15"/>
    <property type="match status" value="1"/>
</dbReference>
<dbReference type="AlphaFoldDB" id="A0A4S4KXK4"/>
<organism evidence="4 5">
    <name type="scientific">Phellinidium pouzarii</name>
    <dbReference type="NCBI Taxonomy" id="167371"/>
    <lineage>
        <taxon>Eukaryota</taxon>
        <taxon>Fungi</taxon>
        <taxon>Dikarya</taxon>
        <taxon>Basidiomycota</taxon>
        <taxon>Agaricomycotina</taxon>
        <taxon>Agaricomycetes</taxon>
        <taxon>Hymenochaetales</taxon>
        <taxon>Hymenochaetaceae</taxon>
        <taxon>Phellinidium</taxon>
    </lineage>
</organism>
<dbReference type="GO" id="GO:0006487">
    <property type="term" value="P:protein N-linked glycosylation"/>
    <property type="evidence" value="ECO:0007669"/>
    <property type="project" value="TreeGrafter"/>
</dbReference>